<dbReference type="SMART" id="SM00422">
    <property type="entry name" value="HTH_MERR"/>
    <property type="match status" value="1"/>
</dbReference>
<accession>A0A367EGC2</accession>
<dbReference type="InterPro" id="IPR047057">
    <property type="entry name" value="MerR_fam"/>
</dbReference>
<dbReference type="GO" id="GO:0003700">
    <property type="term" value="F:DNA-binding transcription factor activity"/>
    <property type="evidence" value="ECO:0007669"/>
    <property type="project" value="InterPro"/>
</dbReference>
<evidence type="ECO:0000313" key="3">
    <source>
        <dbReference type="EMBL" id="RCG16799.1"/>
    </source>
</evidence>
<gene>
    <name evidence="3" type="ORF">DQ384_40080</name>
</gene>
<proteinExistence type="predicted"/>
<keyword evidence="4" id="KW-1185">Reference proteome</keyword>
<evidence type="ECO:0000259" key="2">
    <source>
        <dbReference type="PROSITE" id="PS50937"/>
    </source>
</evidence>
<dbReference type="Proteomes" id="UP000253094">
    <property type="component" value="Unassembled WGS sequence"/>
</dbReference>
<dbReference type="PROSITE" id="PS50937">
    <property type="entry name" value="HTH_MERR_2"/>
    <property type="match status" value="1"/>
</dbReference>
<dbReference type="EMBL" id="QOIL01000048">
    <property type="protein sequence ID" value="RCG16799.1"/>
    <property type="molecule type" value="Genomic_DNA"/>
</dbReference>
<comment type="caution">
    <text evidence="3">The sequence shown here is derived from an EMBL/GenBank/DDBJ whole genome shotgun (WGS) entry which is preliminary data.</text>
</comment>
<dbReference type="PANTHER" id="PTHR30204">
    <property type="entry name" value="REDOX-CYCLING DRUG-SENSING TRANSCRIPTIONAL ACTIVATOR SOXR"/>
    <property type="match status" value="1"/>
</dbReference>
<dbReference type="Gene3D" id="1.10.1660.10">
    <property type="match status" value="1"/>
</dbReference>
<dbReference type="SUPFAM" id="SSF46955">
    <property type="entry name" value="Putative DNA-binding domain"/>
    <property type="match status" value="1"/>
</dbReference>
<organism evidence="3 4">
    <name type="scientific">Sphaerisporangium album</name>
    <dbReference type="NCBI Taxonomy" id="509200"/>
    <lineage>
        <taxon>Bacteria</taxon>
        <taxon>Bacillati</taxon>
        <taxon>Actinomycetota</taxon>
        <taxon>Actinomycetes</taxon>
        <taxon>Streptosporangiales</taxon>
        <taxon>Streptosporangiaceae</taxon>
        <taxon>Sphaerisporangium</taxon>
    </lineage>
</organism>
<keyword evidence="1" id="KW-0238">DNA-binding</keyword>
<dbReference type="GO" id="GO:0003677">
    <property type="term" value="F:DNA binding"/>
    <property type="evidence" value="ECO:0007669"/>
    <property type="project" value="UniProtKB-KW"/>
</dbReference>
<reference evidence="3 4" key="1">
    <citation type="submission" date="2018-06" db="EMBL/GenBank/DDBJ databases">
        <title>Sphaerisporangium craniellae sp. nov., isolated from a marine sponge in the South China Sea.</title>
        <authorList>
            <person name="Li L."/>
        </authorList>
    </citation>
    <scope>NUCLEOTIDE SEQUENCE [LARGE SCALE GENOMIC DNA]</scope>
    <source>
        <strain evidence="3 4">CCTCC AA 208026</strain>
    </source>
</reference>
<dbReference type="OrthoDB" id="4569196at2"/>
<protein>
    <submittedName>
        <fullName evidence="3">MerR family transcriptional regulator</fullName>
    </submittedName>
</protein>
<dbReference type="PRINTS" id="PR00040">
    <property type="entry name" value="HTHMERR"/>
</dbReference>
<dbReference type="RefSeq" id="WP_114034118.1">
    <property type="nucleotide sequence ID" value="NZ_QOIL01000048.1"/>
</dbReference>
<dbReference type="AlphaFoldDB" id="A0A367EGC2"/>
<dbReference type="Pfam" id="PF13411">
    <property type="entry name" value="MerR_1"/>
    <property type="match status" value="1"/>
</dbReference>
<dbReference type="InterPro" id="IPR009061">
    <property type="entry name" value="DNA-bd_dom_put_sf"/>
</dbReference>
<dbReference type="InterPro" id="IPR000551">
    <property type="entry name" value="MerR-type_HTH_dom"/>
</dbReference>
<evidence type="ECO:0000256" key="1">
    <source>
        <dbReference type="ARBA" id="ARBA00023125"/>
    </source>
</evidence>
<feature type="domain" description="HTH merR-type" evidence="2">
    <location>
        <begin position="1"/>
        <end position="69"/>
    </location>
</feature>
<dbReference type="PANTHER" id="PTHR30204:SF93">
    <property type="entry name" value="HTH MERR-TYPE DOMAIN-CONTAINING PROTEIN"/>
    <property type="match status" value="1"/>
</dbReference>
<dbReference type="CDD" id="cd00592">
    <property type="entry name" value="HTH_MerR-like"/>
    <property type="match status" value="1"/>
</dbReference>
<name>A0A367EGC2_9ACTN</name>
<evidence type="ECO:0000313" key="4">
    <source>
        <dbReference type="Proteomes" id="UP000253094"/>
    </source>
</evidence>
<sequence length="266" mass="28864">MRIGELAALVGVTTRTVRHYHHLGLLPEPVRRANGYRVYGFADAVALARVRHLAELGLSLDELRDALADDEGRELREVLLELDADLARQQEAIRIKRQRVAALLEGADLRPGSMGSADMAAMLRDLSTGGSRIADMDRDLLTLFDTVAEPEGRARMAALMRPFTEPDALARAQALYRRLDDLAGAASGDPRVPPLAADLAARFPDEMASAIVENLDQVPARLRPPGSGSGTGAGDGGWTEALLSELSPAQIEVFRLVIETLKDRMR</sequence>